<dbReference type="Proteomes" id="UP000184485">
    <property type="component" value="Unassembled WGS sequence"/>
</dbReference>
<dbReference type="Pfam" id="PF04883">
    <property type="entry name" value="HK97-gp10_like"/>
    <property type="match status" value="1"/>
</dbReference>
<dbReference type="NCBIfam" id="TIGR01725">
    <property type="entry name" value="phge_HK97_gp10"/>
    <property type="match status" value="1"/>
</dbReference>
<dbReference type="EMBL" id="FQUP01000012">
    <property type="protein sequence ID" value="SHH03772.1"/>
    <property type="molecule type" value="Genomic_DNA"/>
</dbReference>
<sequence>MADDGGKARFKAFMAALPAQIKADIAPAVDKSADEMVSAMKSLAPSDDGDLRASIRVEPGQHELSRKVVAGNAAAPHATYVEFGTIDTPAQPYFWPIVRSFRRRSTSRINRAITAAVKRYNA</sequence>
<keyword evidence="2" id="KW-1185">Reference proteome</keyword>
<dbReference type="AlphaFoldDB" id="A0A1M5PPV4"/>
<name>A0A1M5PPV4_9HYPH</name>
<dbReference type="InterPro" id="IPR010064">
    <property type="entry name" value="HK97-gp10_tail"/>
</dbReference>
<reference evidence="1 2" key="1">
    <citation type="submission" date="2016-11" db="EMBL/GenBank/DDBJ databases">
        <authorList>
            <person name="Jaros S."/>
            <person name="Januszkiewicz K."/>
            <person name="Wedrychowicz H."/>
        </authorList>
    </citation>
    <scope>NUCLEOTIDE SEQUENCE [LARGE SCALE GENOMIC DNA]</scope>
    <source>
        <strain evidence="1 2">DSM 19436</strain>
    </source>
</reference>
<proteinExistence type="predicted"/>
<organism evidence="1 2">
    <name type="scientific">Kaistia soli DSM 19436</name>
    <dbReference type="NCBI Taxonomy" id="1122133"/>
    <lineage>
        <taxon>Bacteria</taxon>
        <taxon>Pseudomonadati</taxon>
        <taxon>Pseudomonadota</taxon>
        <taxon>Alphaproteobacteria</taxon>
        <taxon>Hyphomicrobiales</taxon>
        <taxon>Kaistiaceae</taxon>
        <taxon>Kaistia</taxon>
    </lineage>
</organism>
<gene>
    <name evidence="1" type="ORF">SAMN02745157_0205</name>
</gene>
<dbReference type="RefSeq" id="WP_073058705.1">
    <property type="nucleotide sequence ID" value="NZ_FQUP01000012.1"/>
</dbReference>
<dbReference type="STRING" id="1122133.SAMN02745157_0205"/>
<evidence type="ECO:0000313" key="1">
    <source>
        <dbReference type="EMBL" id="SHH03772.1"/>
    </source>
</evidence>
<protein>
    <submittedName>
        <fullName evidence="1">Phage protein, HK97 gp10 family</fullName>
    </submittedName>
</protein>
<evidence type="ECO:0000313" key="2">
    <source>
        <dbReference type="Proteomes" id="UP000184485"/>
    </source>
</evidence>
<accession>A0A1M5PPV4</accession>